<dbReference type="Pfam" id="PF19746">
    <property type="entry name" value="DUF6233"/>
    <property type="match status" value="1"/>
</dbReference>
<sequence>MIVELGIGTGRPPSRCTPDCHMAGKRPGAISRDEARRLLATGLRACTHCAPDAQLRILDLPARRPRPEAFGVRSNNRAMLPAILPNGRCVLIA</sequence>
<dbReference type="Proteomes" id="UP001490365">
    <property type="component" value="Unassembled WGS sequence"/>
</dbReference>
<keyword evidence="2" id="KW-1185">Reference proteome</keyword>
<name>A0ABV1TV57_9ACTN</name>
<dbReference type="InterPro" id="IPR046200">
    <property type="entry name" value="DUF6233"/>
</dbReference>
<gene>
    <name evidence="1" type="ORF">ABT211_42605</name>
</gene>
<dbReference type="RefSeq" id="WP_351962135.1">
    <property type="nucleotide sequence ID" value="NZ_JBEOZM010000038.1"/>
</dbReference>
<reference evidence="1 2" key="1">
    <citation type="submission" date="2024-06" db="EMBL/GenBank/DDBJ databases">
        <title>The Natural Products Discovery Center: Release of the First 8490 Sequenced Strains for Exploring Actinobacteria Biosynthetic Diversity.</title>
        <authorList>
            <person name="Kalkreuter E."/>
            <person name="Kautsar S.A."/>
            <person name="Yang D."/>
            <person name="Bader C.D."/>
            <person name="Teijaro C.N."/>
            <person name="Fluegel L."/>
            <person name="Davis C.M."/>
            <person name="Simpson J.R."/>
            <person name="Lauterbach L."/>
            <person name="Steele A.D."/>
            <person name="Gui C."/>
            <person name="Meng S."/>
            <person name="Li G."/>
            <person name="Viehrig K."/>
            <person name="Ye F."/>
            <person name="Su P."/>
            <person name="Kiefer A.F."/>
            <person name="Nichols A."/>
            <person name="Cepeda A.J."/>
            <person name="Yan W."/>
            <person name="Fan B."/>
            <person name="Jiang Y."/>
            <person name="Adhikari A."/>
            <person name="Zheng C.-J."/>
            <person name="Schuster L."/>
            <person name="Cowan T.M."/>
            <person name="Smanski M.J."/>
            <person name="Chevrette M.G."/>
            <person name="De Carvalho L.P.S."/>
            <person name="Shen B."/>
        </authorList>
    </citation>
    <scope>NUCLEOTIDE SEQUENCE [LARGE SCALE GENOMIC DNA]</scope>
    <source>
        <strain evidence="1 2">NPDC001694</strain>
    </source>
</reference>
<organism evidence="1 2">
    <name type="scientific">Streptomyces sp. 900105755</name>
    <dbReference type="NCBI Taxonomy" id="3154389"/>
    <lineage>
        <taxon>Bacteria</taxon>
        <taxon>Bacillati</taxon>
        <taxon>Actinomycetota</taxon>
        <taxon>Actinomycetes</taxon>
        <taxon>Kitasatosporales</taxon>
        <taxon>Streptomycetaceae</taxon>
        <taxon>Streptomyces</taxon>
    </lineage>
</organism>
<proteinExistence type="predicted"/>
<protein>
    <submittedName>
        <fullName evidence="1">DUF6233 domain-containing protein</fullName>
    </submittedName>
</protein>
<evidence type="ECO:0000313" key="2">
    <source>
        <dbReference type="Proteomes" id="UP001490365"/>
    </source>
</evidence>
<dbReference type="EMBL" id="JBEOZM010000038">
    <property type="protein sequence ID" value="MER6273901.1"/>
    <property type="molecule type" value="Genomic_DNA"/>
</dbReference>
<evidence type="ECO:0000313" key="1">
    <source>
        <dbReference type="EMBL" id="MER6273901.1"/>
    </source>
</evidence>
<accession>A0ABV1TV57</accession>
<comment type="caution">
    <text evidence="1">The sequence shown here is derived from an EMBL/GenBank/DDBJ whole genome shotgun (WGS) entry which is preliminary data.</text>
</comment>